<dbReference type="EMBL" id="QRGO01000002">
    <property type="protein sequence ID" value="RDV02037.1"/>
    <property type="molecule type" value="Genomic_DNA"/>
</dbReference>
<keyword evidence="2" id="KW-0001">2Fe-2S</keyword>
<dbReference type="InterPro" id="IPR001055">
    <property type="entry name" value="Adrenodoxin-like"/>
</dbReference>
<dbReference type="Gene3D" id="3.10.20.30">
    <property type="match status" value="1"/>
</dbReference>
<dbReference type="OrthoDB" id="9799640at2"/>
<comment type="similarity">
    <text evidence="1">Belongs to the adrenodoxin/putidaredoxin family.</text>
</comment>
<evidence type="ECO:0000256" key="1">
    <source>
        <dbReference type="ARBA" id="ARBA00010914"/>
    </source>
</evidence>
<dbReference type="PROSITE" id="PS00814">
    <property type="entry name" value="ADX"/>
    <property type="match status" value="1"/>
</dbReference>
<evidence type="ECO:0000259" key="7">
    <source>
        <dbReference type="PROSITE" id="PS51085"/>
    </source>
</evidence>
<dbReference type="GO" id="GO:0009055">
    <property type="term" value="F:electron transfer activity"/>
    <property type="evidence" value="ECO:0007669"/>
    <property type="project" value="TreeGrafter"/>
</dbReference>
<evidence type="ECO:0000256" key="3">
    <source>
        <dbReference type="ARBA" id="ARBA00022723"/>
    </source>
</evidence>
<dbReference type="SUPFAM" id="SSF54292">
    <property type="entry name" value="2Fe-2S ferredoxin-like"/>
    <property type="match status" value="1"/>
</dbReference>
<keyword evidence="5" id="KW-0411">Iron-sulfur</keyword>
<dbReference type="Proteomes" id="UP000263993">
    <property type="component" value="Unassembled WGS sequence"/>
</dbReference>
<reference evidence="9" key="1">
    <citation type="submission" date="2018-08" db="EMBL/GenBank/DDBJ databases">
        <authorList>
            <person name="Kim S.-J."/>
            <person name="Jung G.-Y."/>
        </authorList>
    </citation>
    <scope>NUCLEOTIDE SEQUENCE [LARGE SCALE GENOMIC DNA]</scope>
    <source>
        <strain evidence="9">GY_H</strain>
    </source>
</reference>
<evidence type="ECO:0000256" key="2">
    <source>
        <dbReference type="ARBA" id="ARBA00022714"/>
    </source>
</evidence>
<dbReference type="RefSeq" id="WP_115518158.1">
    <property type="nucleotide sequence ID" value="NZ_QRGO01000002.1"/>
</dbReference>
<dbReference type="GO" id="GO:0046872">
    <property type="term" value="F:metal ion binding"/>
    <property type="evidence" value="ECO:0007669"/>
    <property type="project" value="UniProtKB-KW"/>
</dbReference>
<comment type="caution">
    <text evidence="8">The sequence shown here is derived from an EMBL/GenBank/DDBJ whole genome shotgun (WGS) entry which is preliminary data.</text>
</comment>
<dbReference type="AlphaFoldDB" id="A0A371B3G3"/>
<protein>
    <submittedName>
        <fullName evidence="8">2Fe-2S ferredoxin</fullName>
    </submittedName>
</protein>
<dbReference type="PRINTS" id="PR00355">
    <property type="entry name" value="ADRENODOXIN"/>
</dbReference>
<organism evidence="8 9">
    <name type="scientific">Undibacter mobilis</name>
    <dbReference type="NCBI Taxonomy" id="2292256"/>
    <lineage>
        <taxon>Bacteria</taxon>
        <taxon>Pseudomonadati</taxon>
        <taxon>Pseudomonadota</taxon>
        <taxon>Alphaproteobacteria</taxon>
        <taxon>Hyphomicrobiales</taxon>
        <taxon>Nitrobacteraceae</taxon>
        <taxon>Undibacter</taxon>
    </lineage>
</organism>
<evidence type="ECO:0000313" key="8">
    <source>
        <dbReference type="EMBL" id="RDV02037.1"/>
    </source>
</evidence>
<dbReference type="GO" id="GO:0140647">
    <property type="term" value="P:P450-containing electron transport chain"/>
    <property type="evidence" value="ECO:0007669"/>
    <property type="project" value="InterPro"/>
</dbReference>
<gene>
    <name evidence="8" type="ORF">DXH78_15645</name>
</gene>
<evidence type="ECO:0000313" key="9">
    <source>
        <dbReference type="Proteomes" id="UP000263993"/>
    </source>
</evidence>
<dbReference type="InterPro" id="IPR018298">
    <property type="entry name" value="Adrenodoxin_Fe-S_BS"/>
</dbReference>
<dbReference type="PROSITE" id="PS51085">
    <property type="entry name" value="2FE2S_FER_2"/>
    <property type="match status" value="1"/>
</dbReference>
<dbReference type="InterPro" id="IPR012675">
    <property type="entry name" value="Beta-grasp_dom_sf"/>
</dbReference>
<sequence length="106" mass="11658">MPTLTFIDSTGRHRQVDSDAGLSLMEVARRNDIPEIIAECGGQCACATCHVYVEPEWLSKTGPISELEQDLLNFSEDVRPTSRLSCQVQVTDELDGIIVHTPSKQG</sequence>
<dbReference type="GO" id="GO:0051537">
    <property type="term" value="F:2 iron, 2 sulfur cluster binding"/>
    <property type="evidence" value="ECO:0007669"/>
    <property type="project" value="UniProtKB-KW"/>
</dbReference>
<keyword evidence="3" id="KW-0479">Metal-binding</keyword>
<keyword evidence="9" id="KW-1185">Reference proteome</keyword>
<evidence type="ECO:0000256" key="6">
    <source>
        <dbReference type="ARBA" id="ARBA00034078"/>
    </source>
</evidence>
<dbReference type="InterPro" id="IPR001041">
    <property type="entry name" value="2Fe-2S_ferredoxin-type"/>
</dbReference>
<dbReference type="PANTHER" id="PTHR23426">
    <property type="entry name" value="FERREDOXIN/ADRENODOXIN"/>
    <property type="match status" value="1"/>
</dbReference>
<accession>A0A371B3G3</accession>
<name>A0A371B3G3_9BRAD</name>
<proteinExistence type="inferred from homology"/>
<keyword evidence="4" id="KW-0408">Iron</keyword>
<evidence type="ECO:0000256" key="5">
    <source>
        <dbReference type="ARBA" id="ARBA00023014"/>
    </source>
</evidence>
<dbReference type="Pfam" id="PF00111">
    <property type="entry name" value="Fer2"/>
    <property type="match status" value="1"/>
</dbReference>
<dbReference type="PANTHER" id="PTHR23426:SF65">
    <property type="entry name" value="FERREDOXIN-2, MITOCHONDRIAL"/>
    <property type="match status" value="1"/>
</dbReference>
<dbReference type="CDD" id="cd00207">
    <property type="entry name" value="fer2"/>
    <property type="match status" value="1"/>
</dbReference>
<comment type="cofactor">
    <cofactor evidence="6">
        <name>[2Fe-2S] cluster</name>
        <dbReference type="ChEBI" id="CHEBI:190135"/>
    </cofactor>
</comment>
<dbReference type="InterPro" id="IPR036010">
    <property type="entry name" value="2Fe-2S_ferredoxin-like_sf"/>
</dbReference>
<feature type="domain" description="2Fe-2S ferredoxin-type" evidence="7">
    <location>
        <begin position="2"/>
        <end position="105"/>
    </location>
</feature>
<evidence type="ECO:0000256" key="4">
    <source>
        <dbReference type="ARBA" id="ARBA00023004"/>
    </source>
</evidence>